<proteinExistence type="predicted"/>
<feature type="compositionally biased region" description="Basic residues" evidence="1">
    <location>
        <begin position="237"/>
        <end position="256"/>
    </location>
</feature>
<feature type="compositionally biased region" description="Low complexity" evidence="1">
    <location>
        <begin position="285"/>
        <end position="298"/>
    </location>
</feature>
<evidence type="ECO:0000313" key="2">
    <source>
        <dbReference type="EMBL" id="APY86104.1"/>
    </source>
</evidence>
<keyword evidence="3" id="KW-1185">Reference proteome</keyword>
<evidence type="ECO:0000313" key="3">
    <source>
        <dbReference type="Proteomes" id="UP000187191"/>
    </source>
</evidence>
<organism evidence="2 3">
    <name type="scientific">Streptomyces alfalfae</name>
    <dbReference type="NCBI Taxonomy" id="1642299"/>
    <lineage>
        <taxon>Bacteria</taxon>
        <taxon>Bacillati</taxon>
        <taxon>Actinomycetota</taxon>
        <taxon>Actinomycetes</taxon>
        <taxon>Kitasatosporales</taxon>
        <taxon>Streptomycetaceae</taxon>
        <taxon>Streptomyces</taxon>
    </lineage>
</organism>
<dbReference type="RefSeq" id="WP_076684274.1">
    <property type="nucleotide sequence ID" value="NZ_CP015588.1"/>
</dbReference>
<gene>
    <name evidence="2" type="ORF">A7J05_10660</name>
</gene>
<feature type="region of interest" description="Disordered" evidence="1">
    <location>
        <begin position="210"/>
        <end position="298"/>
    </location>
</feature>
<dbReference type="Proteomes" id="UP000187191">
    <property type="component" value="Chromosome"/>
</dbReference>
<reference evidence="2 3" key="1">
    <citation type="submission" date="2016-05" db="EMBL/GenBank/DDBJ databases">
        <authorList>
            <person name="Gu J."/>
        </authorList>
    </citation>
    <scope>NUCLEOTIDE SEQUENCE [LARGE SCALE GENOMIC DNA]</scope>
    <source>
        <strain evidence="2 3">ACCC40021</strain>
    </source>
</reference>
<feature type="compositionally biased region" description="Low complexity" evidence="1">
    <location>
        <begin position="263"/>
        <end position="276"/>
    </location>
</feature>
<sequence>MVTSTTDDLAGLLLRRRQSVDVAEGTGRTVAADRLPAEIPLRESKALALAPLLDDAGTRPLVARYADTATDVLRLLAVRSGGDPDLLEPPRLRGLTRPVRRELLALLDRLDFARLAEDMARHPRAWKRVGEILHPFEGAHRHARVALAFAVLRGTRLDDTRLGGILLAEAGRHACVRLVGDRLRVVTWQSRVEDALGRWDTTAAARLLGERPGELLAPPRPAPRPLRLRDPAGAGRRGARPRPAAHRSRTTARRVRTAHDPHGAGAPPRLLPARAGDQGVRGRRPPAAAALPRRGPRR</sequence>
<dbReference type="EMBL" id="CP015588">
    <property type="protein sequence ID" value="APY86104.1"/>
    <property type="molecule type" value="Genomic_DNA"/>
</dbReference>
<accession>A0ABM6GSB1</accession>
<protein>
    <submittedName>
        <fullName evidence="2">Uncharacterized protein</fullName>
    </submittedName>
</protein>
<name>A0ABM6GSB1_9ACTN</name>
<evidence type="ECO:0000256" key="1">
    <source>
        <dbReference type="SAM" id="MobiDB-lite"/>
    </source>
</evidence>